<dbReference type="AlphaFoldDB" id="A0A3A2Z9F3"/>
<proteinExistence type="predicted"/>
<evidence type="ECO:0000313" key="1">
    <source>
        <dbReference type="EMBL" id="RJE18853.1"/>
    </source>
</evidence>
<sequence length="67" mass="7850">MLREHVFRLQLCDLLLGRDSVQRQHELGMSEWQYLRYHDNLRVGYDRHASSGHLLLCGMGGLDDLPQ</sequence>
<gene>
    <name evidence="1" type="ORF">PHISCL_08809</name>
</gene>
<name>A0A3A2Z9F3_9EURO</name>
<dbReference type="Proteomes" id="UP000266188">
    <property type="component" value="Unassembled WGS sequence"/>
</dbReference>
<dbReference type="EMBL" id="MVGC01000482">
    <property type="protein sequence ID" value="RJE18853.1"/>
    <property type="molecule type" value="Genomic_DNA"/>
</dbReference>
<organism evidence="1 2">
    <name type="scientific">Aspergillus sclerotialis</name>
    <dbReference type="NCBI Taxonomy" id="2070753"/>
    <lineage>
        <taxon>Eukaryota</taxon>
        <taxon>Fungi</taxon>
        <taxon>Dikarya</taxon>
        <taxon>Ascomycota</taxon>
        <taxon>Pezizomycotina</taxon>
        <taxon>Eurotiomycetes</taxon>
        <taxon>Eurotiomycetidae</taxon>
        <taxon>Eurotiales</taxon>
        <taxon>Aspergillaceae</taxon>
        <taxon>Aspergillus</taxon>
        <taxon>Aspergillus subgen. Polypaecilum</taxon>
    </lineage>
</organism>
<reference evidence="2" key="1">
    <citation type="submission" date="2017-02" db="EMBL/GenBank/DDBJ databases">
        <authorList>
            <person name="Tafer H."/>
            <person name="Lopandic K."/>
        </authorList>
    </citation>
    <scope>NUCLEOTIDE SEQUENCE [LARGE SCALE GENOMIC DNA]</scope>
    <source>
        <strain evidence="2">CBS 366.77</strain>
    </source>
</reference>
<accession>A0A3A2Z9F3</accession>
<evidence type="ECO:0000313" key="2">
    <source>
        <dbReference type="Proteomes" id="UP000266188"/>
    </source>
</evidence>
<comment type="caution">
    <text evidence="1">The sequence shown here is derived from an EMBL/GenBank/DDBJ whole genome shotgun (WGS) entry which is preliminary data.</text>
</comment>
<keyword evidence="2" id="KW-1185">Reference proteome</keyword>
<protein>
    <submittedName>
        <fullName evidence="1">Uncharacterized protein</fullName>
    </submittedName>
</protein>